<gene>
    <name evidence="4" type="ORF">MCOR_58204</name>
</gene>
<evidence type="ECO:0000256" key="2">
    <source>
        <dbReference type="SAM" id="Coils"/>
    </source>
</evidence>
<proteinExistence type="predicted"/>
<keyword evidence="1" id="KW-0862">Zinc</keyword>
<keyword evidence="5" id="KW-1185">Reference proteome</keyword>
<sequence length="590" mass="68155">MNQHITENAIVRCPECDENFCEKCKTHHEFAKATKNHEVISIEHFLKLPKFVQDINFSCPEHEESFVFYCDEHEKPCCAYCFHNAHIRCRNLTPLHTLTKNIKESSSLADLETTISDLMKNLTNINDLEADLLDKLQKTFIEKELQIQNMLKDIELRKSKISEMKENVTIVKCLASQFQTFMVMREFTHIANTVETYLQRLFDSGSFNWTEILGTQTDIQSVKYHFTSIGEIDIRINPSKIELNVRKSREAQIKGFKVNIQSKHIRDIAFSIQQQLCDICINQHITEDATVQCPECEEYFCDKCKIHHQIAKASSTHEIVSIENDLKLPKFVQDIKNNCAEHDEKFVLYCDDHGVPCCSQCIHNAHARCRKLTSFHRVVQNAKDSPLFMDLETTLSGLITNITNIIEDRTENLLYLAEQKMRCKKEIKITRDALNTYFDDLEADLLVDLPKTFTENELRIQNMLKDLELQKSKVCEMQEDVNIVKSIASGFQSFMAIRELTKSANTTETGLQDMYNRGSFNWIEISNGTTILQSVKDNLKSFGKPNVRNNPSKIKLNVQKTRAAQLIGPMNLSITRRIKPKRALRLGRKS</sequence>
<dbReference type="CDD" id="cd19757">
    <property type="entry name" value="Bbox1"/>
    <property type="match status" value="2"/>
</dbReference>
<keyword evidence="1" id="KW-0863">Zinc-finger</keyword>
<dbReference type="GO" id="GO:0008270">
    <property type="term" value="F:zinc ion binding"/>
    <property type="evidence" value="ECO:0007669"/>
    <property type="project" value="UniProtKB-KW"/>
</dbReference>
<organism evidence="4 5">
    <name type="scientific">Mytilus coruscus</name>
    <name type="common">Sea mussel</name>
    <dbReference type="NCBI Taxonomy" id="42192"/>
    <lineage>
        <taxon>Eukaryota</taxon>
        <taxon>Metazoa</taxon>
        <taxon>Spiralia</taxon>
        <taxon>Lophotrochozoa</taxon>
        <taxon>Mollusca</taxon>
        <taxon>Bivalvia</taxon>
        <taxon>Autobranchia</taxon>
        <taxon>Pteriomorphia</taxon>
        <taxon>Mytilida</taxon>
        <taxon>Mytiloidea</taxon>
        <taxon>Mytilidae</taxon>
        <taxon>Mytilinae</taxon>
        <taxon>Mytilus</taxon>
    </lineage>
</organism>
<keyword evidence="2" id="KW-0175">Coiled coil</keyword>
<dbReference type="AlphaFoldDB" id="A0A6J8F4D4"/>
<evidence type="ECO:0000259" key="3">
    <source>
        <dbReference type="PROSITE" id="PS50119"/>
    </source>
</evidence>
<evidence type="ECO:0000313" key="5">
    <source>
        <dbReference type="Proteomes" id="UP000507470"/>
    </source>
</evidence>
<dbReference type="PANTHER" id="PTHR25462">
    <property type="entry name" value="BONUS, ISOFORM C-RELATED"/>
    <property type="match status" value="1"/>
</dbReference>
<evidence type="ECO:0000313" key="4">
    <source>
        <dbReference type="EMBL" id="CAC5426505.1"/>
    </source>
</evidence>
<dbReference type="InterPro" id="IPR047153">
    <property type="entry name" value="TRIM45/56/19-like"/>
</dbReference>
<dbReference type="OrthoDB" id="6088471at2759"/>
<name>A0A6J8F4D4_MYTCO</name>
<dbReference type="Pfam" id="PF22586">
    <property type="entry name" value="ANCHR-like_BBOX"/>
    <property type="match status" value="1"/>
</dbReference>
<protein>
    <recommendedName>
        <fullName evidence="3">B box-type domain-containing protein</fullName>
    </recommendedName>
</protein>
<evidence type="ECO:0000256" key="1">
    <source>
        <dbReference type="PROSITE-ProRule" id="PRU00024"/>
    </source>
</evidence>
<reference evidence="4 5" key="1">
    <citation type="submission" date="2020-06" db="EMBL/GenBank/DDBJ databases">
        <authorList>
            <person name="Li R."/>
            <person name="Bekaert M."/>
        </authorList>
    </citation>
    <scope>NUCLEOTIDE SEQUENCE [LARGE SCALE GENOMIC DNA]</scope>
    <source>
        <strain evidence="5">wild</strain>
    </source>
</reference>
<dbReference type="PROSITE" id="PS50119">
    <property type="entry name" value="ZF_BBOX"/>
    <property type="match status" value="1"/>
</dbReference>
<accession>A0A6J8F4D4</accession>
<dbReference type="PANTHER" id="PTHR25462:SF296">
    <property type="entry name" value="MEIOTIC P26, ISOFORM F"/>
    <property type="match status" value="1"/>
</dbReference>
<dbReference type="EMBL" id="CACVKT020010430">
    <property type="protein sequence ID" value="CAC5426505.1"/>
    <property type="molecule type" value="Genomic_DNA"/>
</dbReference>
<dbReference type="Gene3D" id="3.30.160.60">
    <property type="entry name" value="Classic Zinc Finger"/>
    <property type="match status" value="2"/>
</dbReference>
<keyword evidence="1" id="KW-0479">Metal-binding</keyword>
<feature type="coiled-coil region" evidence="2">
    <location>
        <begin position="108"/>
        <end position="153"/>
    </location>
</feature>
<dbReference type="InterPro" id="IPR000315">
    <property type="entry name" value="Znf_B-box"/>
</dbReference>
<dbReference type="Proteomes" id="UP000507470">
    <property type="component" value="Unassembled WGS sequence"/>
</dbReference>
<feature type="domain" description="B box-type" evidence="3">
    <location>
        <begin position="272"/>
        <end position="322"/>
    </location>
</feature>